<name>A0A0H0YAC9_VIBAL</name>
<reference evidence="3 6" key="2">
    <citation type="submission" date="2019-09" db="EMBL/GenBank/DDBJ databases">
        <title>Draft genome sequencing and comparative genomics of hatchery-associated Vibrios.</title>
        <authorList>
            <person name="Kehlet-Delgado H."/>
            <person name="Mueller R.S."/>
        </authorList>
    </citation>
    <scope>NUCLEOTIDE SEQUENCE [LARGE SCALE GENOMIC DNA]</scope>
    <source>
        <strain evidence="3 6">081416A</strain>
    </source>
</reference>
<evidence type="ECO:0000313" key="2">
    <source>
        <dbReference type="EMBL" id="EGQ9137831.1"/>
    </source>
</evidence>
<dbReference type="Proteomes" id="UP000714625">
    <property type="component" value="Unassembled WGS sequence"/>
</dbReference>
<proteinExistence type="predicted"/>
<keyword evidence="5" id="KW-1185">Reference proteome</keyword>
<gene>
    <name evidence="4" type="ORF">AL553_014805</name>
    <name evidence="3" type="ORF">F0254_19710</name>
    <name evidence="2" type="ORF">GHY86_22170</name>
</gene>
<evidence type="ECO:0000313" key="4">
    <source>
        <dbReference type="EMBL" id="PNP27623.1"/>
    </source>
</evidence>
<reference evidence="2" key="3">
    <citation type="submission" date="2019-11" db="EMBL/GenBank/DDBJ databases">
        <authorList>
            <consortium name="PulseNet: The National Subtyping Network for Foodborne Disease Surveillance"/>
            <person name="Tarr C.L."/>
            <person name="Trees E."/>
            <person name="Katz L.S."/>
            <person name="Carleton-Romer H.A."/>
            <person name="Stroika S."/>
            <person name="Kucerova Z."/>
            <person name="Roache K.F."/>
            <person name="Sabol A.L."/>
            <person name="Besser J."/>
            <person name="Gerner-Smidt P."/>
        </authorList>
    </citation>
    <scope>NUCLEOTIDE SEQUENCE</scope>
    <source>
        <strain evidence="2">PNUSAV001129</strain>
    </source>
</reference>
<dbReference type="OrthoDB" id="6265533at2"/>
<protein>
    <submittedName>
        <fullName evidence="3">DUF4156 domain-containing protein</fullName>
    </submittedName>
</protein>
<dbReference type="Pfam" id="PF13698">
    <property type="entry name" value="DUF4156"/>
    <property type="match status" value="1"/>
</dbReference>
<dbReference type="Proteomes" id="UP000054316">
    <property type="component" value="Unassembled WGS sequence"/>
</dbReference>
<keyword evidence="1" id="KW-0732">Signal</keyword>
<evidence type="ECO:0000313" key="3">
    <source>
        <dbReference type="EMBL" id="NOI11062.1"/>
    </source>
</evidence>
<dbReference type="STRING" id="663.BAU10_10370"/>
<dbReference type="EMBL" id="VTYF01000014">
    <property type="protein sequence ID" value="NOI11062.1"/>
    <property type="molecule type" value="Genomic_DNA"/>
</dbReference>
<organism evidence="3 6">
    <name type="scientific">Vibrio alginolyticus</name>
    <dbReference type="NCBI Taxonomy" id="663"/>
    <lineage>
        <taxon>Bacteria</taxon>
        <taxon>Pseudomonadati</taxon>
        <taxon>Pseudomonadota</taxon>
        <taxon>Gammaproteobacteria</taxon>
        <taxon>Vibrionales</taxon>
        <taxon>Vibrionaceae</taxon>
        <taxon>Vibrio</taxon>
    </lineage>
</organism>
<dbReference type="EMBL" id="LOSN02000001">
    <property type="protein sequence ID" value="PNP27623.1"/>
    <property type="molecule type" value="Genomic_DNA"/>
</dbReference>
<dbReference type="EMBL" id="AAXMUW010000077">
    <property type="protein sequence ID" value="EGQ9137831.1"/>
    <property type="molecule type" value="Genomic_DNA"/>
</dbReference>
<evidence type="ECO:0000256" key="1">
    <source>
        <dbReference type="SAM" id="SignalP"/>
    </source>
</evidence>
<evidence type="ECO:0000313" key="6">
    <source>
        <dbReference type="Proteomes" id="UP000532247"/>
    </source>
</evidence>
<dbReference type="RefSeq" id="WP_005380435.1">
    <property type="nucleotide sequence ID" value="NZ_AP023185.1"/>
</dbReference>
<dbReference type="eggNOG" id="ENOG5032E3Y">
    <property type="taxonomic scope" value="Bacteria"/>
</dbReference>
<reference evidence="4 5" key="1">
    <citation type="submission" date="2017-12" db="EMBL/GenBank/DDBJ databases">
        <title>FDA dAtabase for Regulatory Grade micrObial Sequences (FDA-ARGOS): Supporting development and validation of Infectious Disease Dx tests.</title>
        <authorList>
            <person name="Hoffmann M."/>
            <person name="Allard M."/>
            <person name="Evans P."/>
            <person name="Brown E."/>
            <person name="Tallon L.J."/>
            <person name="Sadzewicz L."/>
            <person name="Sengamalay N."/>
            <person name="Ott S."/>
            <person name="Godinez A."/>
            <person name="Nagaraj S."/>
            <person name="Vavikolanu K."/>
            <person name="Aluvathingal J."/>
            <person name="Nadendla S."/>
            <person name="Hobson J."/>
            <person name="Sichtig H."/>
        </authorList>
    </citation>
    <scope>NUCLEOTIDE SEQUENCE [LARGE SCALE GENOMIC DNA]</scope>
    <source>
        <strain evidence="5">ATCC 17749</strain>
        <strain evidence="4">FDAARGOS_97</strain>
    </source>
</reference>
<feature type="chain" id="PRO_5014515120" evidence="1">
    <location>
        <begin position="26"/>
        <end position="110"/>
    </location>
</feature>
<comment type="caution">
    <text evidence="3">The sequence shown here is derived from an EMBL/GenBank/DDBJ whole genome shotgun (WGS) entry which is preliminary data.</text>
</comment>
<feature type="signal peptide" evidence="1">
    <location>
        <begin position="1"/>
        <end position="25"/>
    </location>
</feature>
<dbReference type="Proteomes" id="UP000532247">
    <property type="component" value="Unassembled WGS sequence"/>
</dbReference>
<dbReference type="PROSITE" id="PS51257">
    <property type="entry name" value="PROKAR_LIPOPROTEIN"/>
    <property type="match status" value="1"/>
</dbReference>
<dbReference type="AlphaFoldDB" id="A0A0H0YAC9"/>
<dbReference type="InterPro" id="IPR025294">
    <property type="entry name" value="DUF4156"/>
</dbReference>
<evidence type="ECO:0000313" key="5">
    <source>
        <dbReference type="Proteomes" id="UP000054316"/>
    </source>
</evidence>
<sequence>MKRLLLGLFVVLLTGCTMPSHLTHAQSQDVHIRIDAQFDPERCEYKGEVTGSEGHWYNYIFMTNDAMMQGAMNDLKNNAAAIDADTVFMVSPQDFITSFSVLGSAYRCNG</sequence>
<accession>A0A0H0YAC9</accession>